<organism evidence="1 2">
    <name type="scientific">Cupriavidus basilensis</name>
    <dbReference type="NCBI Taxonomy" id="68895"/>
    <lineage>
        <taxon>Bacteria</taxon>
        <taxon>Pseudomonadati</taxon>
        <taxon>Pseudomonadota</taxon>
        <taxon>Betaproteobacteria</taxon>
        <taxon>Burkholderiales</taxon>
        <taxon>Burkholderiaceae</taxon>
        <taxon>Cupriavidus</taxon>
    </lineage>
</organism>
<reference evidence="1 2" key="1">
    <citation type="submission" date="2020-10" db="EMBL/GenBank/DDBJ databases">
        <title>Complete genome sequence of Cupriavidus basilensis CCUG 49340T.</title>
        <authorList>
            <person name="Salva-Serra F."/>
            <person name="Donoso R.A."/>
            <person name="Cho K.H."/>
            <person name="Yoo J.A."/>
            <person name="Lee K."/>
            <person name="Yoon S.-H."/>
            <person name="Perez-Pantoja D."/>
            <person name="Moore E.R.B."/>
        </authorList>
    </citation>
    <scope>NUCLEOTIDE SEQUENCE [LARGE SCALE GENOMIC DNA]</scope>
    <source>
        <strain evidence="2">CCUG 49340</strain>
    </source>
</reference>
<evidence type="ECO:0000313" key="2">
    <source>
        <dbReference type="Proteomes" id="UP000397656"/>
    </source>
</evidence>
<dbReference type="GeneID" id="98404122"/>
<sequence>MSMREAVTYRVTPRAKALVDGSYQPKVLVAIYRGDTLVRDVALYARCDSCPLHVTAARLAEALALRIRAVLKDVHETDDVAAAAIQTLLRRVGLRTTPQSVAVRGAGVS</sequence>
<dbReference type="Proteomes" id="UP000397656">
    <property type="component" value="Chromosome 2"/>
</dbReference>
<dbReference type="RefSeq" id="WP_150987002.1">
    <property type="nucleotide sequence ID" value="NZ_CP062804.1"/>
</dbReference>
<proteinExistence type="predicted"/>
<dbReference type="EMBL" id="CP062804">
    <property type="protein sequence ID" value="QOT80614.1"/>
    <property type="molecule type" value="Genomic_DNA"/>
</dbReference>
<protein>
    <submittedName>
        <fullName evidence="1">Uncharacterized protein</fullName>
    </submittedName>
</protein>
<name>A0A643FSB7_9BURK</name>
<gene>
    <name evidence="1" type="ORF">F7R26_024605</name>
</gene>
<accession>A0A643FSB7</accession>
<dbReference type="AlphaFoldDB" id="A0A643FSB7"/>
<evidence type="ECO:0000313" key="1">
    <source>
        <dbReference type="EMBL" id="QOT80614.1"/>
    </source>
</evidence>